<organism evidence="1 2">
    <name type="scientific">Lepidopterella palustris CBS 459.81</name>
    <dbReference type="NCBI Taxonomy" id="1314670"/>
    <lineage>
        <taxon>Eukaryota</taxon>
        <taxon>Fungi</taxon>
        <taxon>Dikarya</taxon>
        <taxon>Ascomycota</taxon>
        <taxon>Pezizomycotina</taxon>
        <taxon>Dothideomycetes</taxon>
        <taxon>Pleosporomycetidae</taxon>
        <taxon>Mytilinidiales</taxon>
        <taxon>Argynnaceae</taxon>
        <taxon>Lepidopterella</taxon>
    </lineage>
</organism>
<evidence type="ECO:0000313" key="2">
    <source>
        <dbReference type="Proteomes" id="UP000250266"/>
    </source>
</evidence>
<dbReference type="PANTHER" id="PTHR42085:SF2">
    <property type="entry name" value="F-BOX DOMAIN-CONTAINING PROTEIN"/>
    <property type="match status" value="1"/>
</dbReference>
<dbReference type="OrthoDB" id="5372935at2759"/>
<reference evidence="1 2" key="1">
    <citation type="journal article" date="2016" name="Nat. Commun.">
        <title>Ectomycorrhizal ecology is imprinted in the genome of the dominant symbiotic fungus Cenococcum geophilum.</title>
        <authorList>
            <consortium name="DOE Joint Genome Institute"/>
            <person name="Peter M."/>
            <person name="Kohler A."/>
            <person name="Ohm R.A."/>
            <person name="Kuo A."/>
            <person name="Krutzmann J."/>
            <person name="Morin E."/>
            <person name="Arend M."/>
            <person name="Barry K.W."/>
            <person name="Binder M."/>
            <person name="Choi C."/>
            <person name="Clum A."/>
            <person name="Copeland A."/>
            <person name="Grisel N."/>
            <person name="Haridas S."/>
            <person name="Kipfer T."/>
            <person name="LaButti K."/>
            <person name="Lindquist E."/>
            <person name="Lipzen A."/>
            <person name="Maire R."/>
            <person name="Meier B."/>
            <person name="Mihaltcheva S."/>
            <person name="Molinier V."/>
            <person name="Murat C."/>
            <person name="Poggeler S."/>
            <person name="Quandt C.A."/>
            <person name="Sperisen C."/>
            <person name="Tritt A."/>
            <person name="Tisserant E."/>
            <person name="Crous P.W."/>
            <person name="Henrissat B."/>
            <person name="Nehls U."/>
            <person name="Egli S."/>
            <person name="Spatafora J.W."/>
            <person name="Grigoriev I.V."/>
            <person name="Martin F.M."/>
        </authorList>
    </citation>
    <scope>NUCLEOTIDE SEQUENCE [LARGE SCALE GENOMIC DNA]</scope>
    <source>
        <strain evidence="1 2">CBS 459.81</strain>
    </source>
</reference>
<proteinExistence type="predicted"/>
<dbReference type="Proteomes" id="UP000250266">
    <property type="component" value="Unassembled WGS sequence"/>
</dbReference>
<keyword evidence="2" id="KW-1185">Reference proteome</keyword>
<dbReference type="AlphaFoldDB" id="A0A8E2JD49"/>
<gene>
    <name evidence="1" type="ORF">K432DRAFT_384512</name>
</gene>
<evidence type="ECO:0000313" key="1">
    <source>
        <dbReference type="EMBL" id="OCK77659.1"/>
    </source>
</evidence>
<dbReference type="InterPro" id="IPR038883">
    <property type="entry name" value="AN11006-like"/>
</dbReference>
<protein>
    <recommendedName>
        <fullName evidence="3">F-box domain-containing protein</fullName>
    </recommendedName>
</protein>
<dbReference type="PANTHER" id="PTHR42085">
    <property type="entry name" value="F-BOX DOMAIN-CONTAINING PROTEIN"/>
    <property type="match status" value="1"/>
</dbReference>
<sequence>MDSTTTDRILPFRFFDLPSELRVKIYEIVLLLPSTIDLNPTNHRDIAPRLRLFLVSRRMHEEAFRVFYGSNTFRLFPVHGRFFHTKLPLLARLPPRYRAVITAIELRLGPGWTAPPKGWVVDSRLRLSDAGVLRVLKIFVECDPASDETFEGFRVGQDFYTFFCTDLVKNLFSQVSSLVEVQFDAYPSVKWDSPLMKALMNEVKAGNRRITWGPERGWSEAVDLSQALRVLSLGSPP</sequence>
<dbReference type="EMBL" id="KV745110">
    <property type="protein sequence ID" value="OCK77659.1"/>
    <property type="molecule type" value="Genomic_DNA"/>
</dbReference>
<name>A0A8E2JD49_9PEZI</name>
<evidence type="ECO:0008006" key="3">
    <source>
        <dbReference type="Google" id="ProtNLM"/>
    </source>
</evidence>
<accession>A0A8E2JD49</accession>